<evidence type="ECO:0000313" key="5">
    <source>
        <dbReference type="Proteomes" id="UP000031518"/>
    </source>
</evidence>
<dbReference type="GO" id="GO:0003735">
    <property type="term" value="F:structural constituent of ribosome"/>
    <property type="evidence" value="ECO:0007669"/>
    <property type="project" value="InterPro"/>
</dbReference>
<dbReference type="InterPro" id="IPR000307">
    <property type="entry name" value="Ribosomal_bS16"/>
</dbReference>
<keyword evidence="5" id="KW-1185">Reference proteome</keyword>
<gene>
    <name evidence="3" type="primary">rpsP</name>
    <name evidence="4" type="ORF">PYK22_00548</name>
</gene>
<dbReference type="PANTHER" id="PTHR12919">
    <property type="entry name" value="30S RIBOSOMAL PROTEIN S16"/>
    <property type="match status" value="1"/>
</dbReference>
<evidence type="ECO:0000256" key="2">
    <source>
        <dbReference type="ARBA" id="ARBA00023274"/>
    </source>
</evidence>
<evidence type="ECO:0000256" key="1">
    <source>
        <dbReference type="ARBA" id="ARBA00022980"/>
    </source>
</evidence>
<dbReference type="PANTHER" id="PTHR12919:SF20">
    <property type="entry name" value="SMALL RIBOSOMAL SUBUNIT PROTEIN BS16M"/>
    <property type="match status" value="1"/>
</dbReference>
<dbReference type="Gene3D" id="3.30.1320.10">
    <property type="match status" value="1"/>
</dbReference>
<dbReference type="STRING" id="454194.PYK22_00548"/>
<comment type="similarity">
    <text evidence="3">Belongs to the bacterial ribosomal protein bS16 family.</text>
</comment>
<organism evidence="4 5">
    <name type="scientific">Pyrinomonas methylaliphatogenes</name>
    <dbReference type="NCBI Taxonomy" id="454194"/>
    <lineage>
        <taxon>Bacteria</taxon>
        <taxon>Pseudomonadati</taxon>
        <taxon>Acidobacteriota</taxon>
        <taxon>Blastocatellia</taxon>
        <taxon>Blastocatellales</taxon>
        <taxon>Pyrinomonadaceae</taxon>
        <taxon>Pyrinomonas</taxon>
    </lineage>
</organism>
<dbReference type="AlphaFoldDB" id="A0A0B6WWA8"/>
<sequence length="90" mass="10406">MLAIRLMRMGSKKNPSYRIVVKEKLSKRDGAYLENVGFYNPTRNPAEVRLRMDRIQYWMEKGAQPTEIVRRLINRYGKQAQETASGVSGS</sequence>
<reference evidence="4 5" key="1">
    <citation type="submission" date="2013-12" db="EMBL/GenBank/DDBJ databases">
        <authorList>
            <person name="Stott M."/>
        </authorList>
    </citation>
    <scope>NUCLEOTIDE SEQUENCE [LARGE SCALE GENOMIC DNA]</scope>
    <source>
        <strain evidence="4 5">K22</strain>
    </source>
</reference>
<dbReference type="EMBL" id="CBXV010000002">
    <property type="protein sequence ID" value="CDM64554.1"/>
    <property type="molecule type" value="Genomic_DNA"/>
</dbReference>
<evidence type="ECO:0000313" key="4">
    <source>
        <dbReference type="EMBL" id="CDM64554.1"/>
    </source>
</evidence>
<keyword evidence="1 3" id="KW-0689">Ribosomal protein</keyword>
<dbReference type="Pfam" id="PF00886">
    <property type="entry name" value="Ribosomal_S16"/>
    <property type="match status" value="1"/>
</dbReference>
<dbReference type="GO" id="GO:0005737">
    <property type="term" value="C:cytoplasm"/>
    <property type="evidence" value="ECO:0007669"/>
    <property type="project" value="UniProtKB-ARBA"/>
</dbReference>
<keyword evidence="2 3" id="KW-0687">Ribonucleoprotein</keyword>
<accession>A0A0B6WWA8</accession>
<proteinExistence type="inferred from homology"/>
<evidence type="ECO:0000256" key="3">
    <source>
        <dbReference type="HAMAP-Rule" id="MF_00385"/>
    </source>
</evidence>
<dbReference type="SUPFAM" id="SSF54565">
    <property type="entry name" value="Ribosomal protein S16"/>
    <property type="match status" value="1"/>
</dbReference>
<dbReference type="HAMAP" id="MF_00385">
    <property type="entry name" value="Ribosomal_bS16"/>
    <property type="match status" value="1"/>
</dbReference>
<dbReference type="Proteomes" id="UP000031518">
    <property type="component" value="Unassembled WGS sequence"/>
</dbReference>
<dbReference type="InterPro" id="IPR023803">
    <property type="entry name" value="Ribosomal_bS16_dom_sf"/>
</dbReference>
<name>A0A0B6WWA8_9BACT</name>
<dbReference type="GO" id="GO:0006412">
    <property type="term" value="P:translation"/>
    <property type="evidence" value="ECO:0007669"/>
    <property type="project" value="UniProtKB-UniRule"/>
</dbReference>
<reference evidence="4 5" key="2">
    <citation type="submission" date="2015-01" db="EMBL/GenBank/DDBJ databases">
        <title>Complete genome sequence of Pyrinomonas methylaliphatogenes type strain K22T.</title>
        <authorList>
            <person name="Lee K.C.Y."/>
            <person name="Power J.F."/>
            <person name="Dunfield P.F."/>
            <person name="Morgan X.C."/>
            <person name="Huttenhower C."/>
            <person name="Stott M.B."/>
        </authorList>
    </citation>
    <scope>NUCLEOTIDE SEQUENCE [LARGE SCALE GENOMIC DNA]</scope>
    <source>
        <strain evidence="4 5">K22</strain>
    </source>
</reference>
<protein>
    <recommendedName>
        <fullName evidence="3">Small ribosomal subunit protein bS16</fullName>
    </recommendedName>
</protein>
<dbReference type="NCBIfam" id="TIGR00002">
    <property type="entry name" value="S16"/>
    <property type="match status" value="1"/>
</dbReference>
<dbReference type="GO" id="GO:0015935">
    <property type="term" value="C:small ribosomal subunit"/>
    <property type="evidence" value="ECO:0007669"/>
    <property type="project" value="TreeGrafter"/>
</dbReference>